<keyword evidence="1" id="KW-0805">Transcription regulation</keyword>
<keyword evidence="2" id="KW-0238">DNA-binding</keyword>
<keyword evidence="4" id="KW-0539">Nucleus</keyword>
<evidence type="ECO:0000256" key="3">
    <source>
        <dbReference type="ARBA" id="ARBA00023163"/>
    </source>
</evidence>
<dbReference type="PANTHER" id="PTHR31100:SF69">
    <property type="entry name" value="AT-HOOK MOTIF NUCLEAR-LOCALIZED PROTEIN 17-RELATED"/>
    <property type="match status" value="1"/>
</dbReference>
<evidence type="ECO:0000256" key="5">
    <source>
        <dbReference type="SAM" id="MobiDB-lite"/>
    </source>
</evidence>
<dbReference type="EMBL" id="JBBPBM010000008">
    <property type="protein sequence ID" value="KAK8572417.1"/>
    <property type="molecule type" value="Genomic_DNA"/>
</dbReference>
<dbReference type="SUPFAM" id="SSF117856">
    <property type="entry name" value="AF0104/ALDC/Ptd012-like"/>
    <property type="match status" value="1"/>
</dbReference>
<dbReference type="Gene3D" id="3.30.1330.80">
    <property type="entry name" value="Hypothetical protein, similar to alpha- acetolactate decarboxylase, domain 2"/>
    <property type="match status" value="1"/>
</dbReference>
<dbReference type="Pfam" id="PF03479">
    <property type="entry name" value="PCC"/>
    <property type="match status" value="1"/>
</dbReference>
<organism evidence="7 8">
    <name type="scientific">Hibiscus sabdariffa</name>
    <name type="common">roselle</name>
    <dbReference type="NCBI Taxonomy" id="183260"/>
    <lineage>
        <taxon>Eukaryota</taxon>
        <taxon>Viridiplantae</taxon>
        <taxon>Streptophyta</taxon>
        <taxon>Embryophyta</taxon>
        <taxon>Tracheophyta</taxon>
        <taxon>Spermatophyta</taxon>
        <taxon>Magnoliopsida</taxon>
        <taxon>eudicotyledons</taxon>
        <taxon>Gunneridae</taxon>
        <taxon>Pentapetalae</taxon>
        <taxon>rosids</taxon>
        <taxon>malvids</taxon>
        <taxon>Malvales</taxon>
        <taxon>Malvaceae</taxon>
        <taxon>Malvoideae</taxon>
        <taxon>Hibiscus</taxon>
    </lineage>
</organism>
<name>A0ABR2F5X7_9ROSI</name>
<comment type="caution">
    <text evidence="7">The sequence shown here is derived from an EMBL/GenBank/DDBJ whole genome shotgun (WGS) entry which is preliminary data.</text>
</comment>
<sequence>MFLTFQTLYRGEQLCCLHGRLQSLLFMFSPPTLISMQEPEPEPESHPFPPHPESHHSYNTNRQKNFIKRIPRRERKSLPHATPRHAMKRDYVDSQNGNPVPNMLSKLHSHPFHHDSNSKHPPTLLPAAAADGASIEVVRRPRGRPSGSKNKPKRSVLVSPEPNPPMMNPYVLQIPGGNDLVEAISRFSSRKNIGICVLNGSGTVSNVTLRQLSSTPGAIITFHGRFDILSLSATILPPTASYIVPNTFSISLAGPQGQVVGGFVAGSLVAADTVFIVAATFNNPSYHRLAAAGGGGGVEEMRNTMSSGGDGEGDRQSPPFSGGGGDSTSHGGGDGSESCGVSNSMYSCYYGGGSDVIWAPTARPAPPY</sequence>
<proteinExistence type="predicted"/>
<dbReference type="PROSITE" id="PS51742">
    <property type="entry name" value="PPC"/>
    <property type="match status" value="1"/>
</dbReference>
<dbReference type="Proteomes" id="UP001472677">
    <property type="component" value="Unassembled WGS sequence"/>
</dbReference>
<feature type="region of interest" description="Disordered" evidence="5">
    <location>
        <begin position="36"/>
        <end position="60"/>
    </location>
</feature>
<reference evidence="7 8" key="1">
    <citation type="journal article" date="2024" name="G3 (Bethesda)">
        <title>Genome assembly of Hibiscus sabdariffa L. provides insights into metabolisms of medicinal natural products.</title>
        <authorList>
            <person name="Kim T."/>
        </authorList>
    </citation>
    <scope>NUCLEOTIDE SEQUENCE [LARGE SCALE GENOMIC DNA]</scope>
    <source>
        <strain evidence="7">TK-2024</strain>
        <tissue evidence="7">Old leaves</tissue>
    </source>
</reference>
<keyword evidence="3" id="KW-0804">Transcription</keyword>
<dbReference type="InterPro" id="IPR014476">
    <property type="entry name" value="AHL15-29"/>
</dbReference>
<evidence type="ECO:0000256" key="2">
    <source>
        <dbReference type="ARBA" id="ARBA00023125"/>
    </source>
</evidence>
<evidence type="ECO:0000259" key="6">
    <source>
        <dbReference type="PROSITE" id="PS51742"/>
    </source>
</evidence>
<feature type="region of interest" description="Disordered" evidence="5">
    <location>
        <begin position="73"/>
        <end position="164"/>
    </location>
</feature>
<evidence type="ECO:0000256" key="4">
    <source>
        <dbReference type="ARBA" id="ARBA00023242"/>
    </source>
</evidence>
<feature type="region of interest" description="Disordered" evidence="5">
    <location>
        <begin position="293"/>
        <end position="337"/>
    </location>
</feature>
<keyword evidence="8" id="KW-1185">Reference proteome</keyword>
<dbReference type="CDD" id="cd11378">
    <property type="entry name" value="DUF296"/>
    <property type="match status" value="1"/>
</dbReference>
<evidence type="ECO:0000313" key="7">
    <source>
        <dbReference type="EMBL" id="KAK8572417.1"/>
    </source>
</evidence>
<evidence type="ECO:0000256" key="1">
    <source>
        <dbReference type="ARBA" id="ARBA00023015"/>
    </source>
</evidence>
<gene>
    <name evidence="7" type="ORF">V6N12_028471</name>
</gene>
<dbReference type="InterPro" id="IPR005175">
    <property type="entry name" value="PPC_dom"/>
</dbReference>
<feature type="compositionally biased region" description="Gly residues" evidence="5">
    <location>
        <begin position="321"/>
        <end position="335"/>
    </location>
</feature>
<evidence type="ECO:0000313" key="8">
    <source>
        <dbReference type="Proteomes" id="UP001472677"/>
    </source>
</evidence>
<protein>
    <recommendedName>
        <fullName evidence="6">PPC domain-containing protein</fullName>
    </recommendedName>
</protein>
<feature type="domain" description="PPC" evidence="6">
    <location>
        <begin position="164"/>
        <end position="304"/>
    </location>
</feature>
<accession>A0ABR2F5X7</accession>
<dbReference type="PANTHER" id="PTHR31100">
    <property type="entry name" value="AT-HOOK MOTIF NUCLEAR-LOCALIZED PROTEIN 15"/>
    <property type="match status" value="1"/>
</dbReference>